<dbReference type="Pfam" id="PF02179">
    <property type="entry name" value="BAG"/>
    <property type="match status" value="1"/>
</dbReference>
<dbReference type="InterPro" id="IPR029071">
    <property type="entry name" value="Ubiquitin-like_domsf"/>
</dbReference>
<dbReference type="GO" id="GO:0005829">
    <property type="term" value="C:cytosol"/>
    <property type="evidence" value="ECO:0007669"/>
    <property type="project" value="TreeGrafter"/>
</dbReference>
<reference evidence="5" key="2">
    <citation type="submission" date="2013-12" db="EMBL/GenBank/DDBJ databases">
        <title>Evolution of pathogenesis and genome organization in the Tremellales.</title>
        <authorList>
            <person name="Cuomo C."/>
            <person name="Litvintseva A."/>
            <person name="Heitman J."/>
            <person name="Chen Y."/>
            <person name="Sun S."/>
            <person name="Springer D."/>
            <person name="Dromer F."/>
            <person name="Young S."/>
            <person name="Zeng Q."/>
            <person name="Chapman S."/>
            <person name="Gujja S."/>
            <person name="Saif S."/>
            <person name="Birren B."/>
        </authorList>
    </citation>
    <scope>NUCLEOTIDE SEQUENCE [LARGE SCALE GENOMIC DNA]</scope>
    <source>
        <strain evidence="5">BCC8398</strain>
    </source>
</reference>
<dbReference type="InterPro" id="IPR000626">
    <property type="entry name" value="Ubiquitin-like_dom"/>
</dbReference>
<evidence type="ECO:0000259" key="2">
    <source>
        <dbReference type="PROSITE" id="PS50053"/>
    </source>
</evidence>
<proteinExistence type="predicted"/>
<keyword evidence="1" id="KW-0143">Chaperone</keyword>
<dbReference type="Pfam" id="PF00240">
    <property type="entry name" value="ubiquitin"/>
    <property type="match status" value="1"/>
</dbReference>
<dbReference type="PROSITE" id="PS50053">
    <property type="entry name" value="UBIQUITIN_2"/>
    <property type="match status" value="1"/>
</dbReference>
<dbReference type="SUPFAM" id="SSF63491">
    <property type="entry name" value="BAG domain"/>
    <property type="match status" value="1"/>
</dbReference>
<evidence type="ECO:0000313" key="5">
    <source>
        <dbReference type="Proteomes" id="UP000092666"/>
    </source>
</evidence>
<dbReference type="GO" id="GO:0000774">
    <property type="term" value="F:adenyl-nucleotide exchange factor activity"/>
    <property type="evidence" value="ECO:0007669"/>
    <property type="project" value="TreeGrafter"/>
</dbReference>
<dbReference type="InterPro" id="IPR003103">
    <property type="entry name" value="BAG_domain"/>
</dbReference>
<dbReference type="Gene3D" id="3.10.20.90">
    <property type="entry name" value="Phosphatidylinositol 3-kinase Catalytic Subunit, Chain A, domain 1"/>
    <property type="match status" value="1"/>
</dbReference>
<dbReference type="SUPFAM" id="SSF54236">
    <property type="entry name" value="Ubiquitin-like"/>
    <property type="match status" value="1"/>
</dbReference>
<dbReference type="InterPro" id="IPR036533">
    <property type="entry name" value="BAG_dom_sf"/>
</dbReference>
<dbReference type="SMART" id="SM00213">
    <property type="entry name" value="UBQ"/>
    <property type="match status" value="1"/>
</dbReference>
<reference evidence="4 5" key="1">
    <citation type="submission" date="2013-07" db="EMBL/GenBank/DDBJ databases">
        <title>The Genome Sequence of Cryptococcus heveanensis BCC8398.</title>
        <authorList>
            <consortium name="The Broad Institute Genome Sequencing Platform"/>
            <person name="Cuomo C."/>
            <person name="Litvintseva A."/>
            <person name="Chen Y."/>
            <person name="Heitman J."/>
            <person name="Sun S."/>
            <person name="Springer D."/>
            <person name="Dromer F."/>
            <person name="Young S.K."/>
            <person name="Zeng Q."/>
            <person name="Gargeya S."/>
            <person name="Fitzgerald M."/>
            <person name="Abouelleil A."/>
            <person name="Alvarado L."/>
            <person name="Berlin A.M."/>
            <person name="Chapman S.B."/>
            <person name="Dewar J."/>
            <person name="Goldberg J."/>
            <person name="Griggs A."/>
            <person name="Gujja S."/>
            <person name="Hansen M."/>
            <person name="Howarth C."/>
            <person name="Imamovic A."/>
            <person name="Larimer J."/>
            <person name="McCowan C."/>
            <person name="Murphy C."/>
            <person name="Pearson M."/>
            <person name="Priest M."/>
            <person name="Roberts A."/>
            <person name="Saif S."/>
            <person name="Shea T."/>
            <person name="Sykes S."/>
            <person name="Wortman J."/>
            <person name="Nusbaum C."/>
            <person name="Birren B."/>
        </authorList>
    </citation>
    <scope>NUCLEOTIDE SEQUENCE [LARGE SCALE GENOMIC DNA]</scope>
    <source>
        <strain evidence="4 5">BCC8398</strain>
    </source>
</reference>
<keyword evidence="5" id="KW-1185">Reference proteome</keyword>
<evidence type="ECO:0000313" key="4">
    <source>
        <dbReference type="EMBL" id="OCF36489.1"/>
    </source>
</evidence>
<dbReference type="InterPro" id="IPR039773">
    <property type="entry name" value="BAG_chaperone_regulator"/>
</dbReference>
<dbReference type="STRING" id="1296120.A0A1B9GZQ4"/>
<dbReference type="GO" id="GO:0051087">
    <property type="term" value="F:protein-folding chaperone binding"/>
    <property type="evidence" value="ECO:0007669"/>
    <property type="project" value="InterPro"/>
</dbReference>
<dbReference type="GO" id="GO:0005634">
    <property type="term" value="C:nucleus"/>
    <property type="evidence" value="ECO:0007669"/>
    <property type="project" value="TreeGrafter"/>
</dbReference>
<sequence>MGPLSLHRETQFSVIPMFTPLFLAKALTVSFFNPFRRAAAERESGAITVQVKWGRERFNIPIPQPSLTPLSTLLATLSSQTSLPVDSLKLIYKGAVLKDPSLTITSYGLKEGSQLVLVGKGGDVPIAPPPAGGASAVAGGAGAGVAKKKQKQPDTTSEPVLVEWIANLVQSLLNPLLPSIVTFISQTHPKATNRPAHIPPFEVLQKEHARLSEMLLKALLELDGVDIPSGWADARKERKEGVKRIQGELNRVDEAWGERKRIGG</sequence>
<dbReference type="AlphaFoldDB" id="A0A1B9GZQ4"/>
<dbReference type="GO" id="GO:0050821">
    <property type="term" value="P:protein stabilization"/>
    <property type="evidence" value="ECO:0007669"/>
    <property type="project" value="TreeGrafter"/>
</dbReference>
<dbReference type="Proteomes" id="UP000092666">
    <property type="component" value="Unassembled WGS sequence"/>
</dbReference>
<organism evidence="4 5">
    <name type="scientific">Kwoniella heveanensis BCC8398</name>
    <dbReference type="NCBI Taxonomy" id="1296120"/>
    <lineage>
        <taxon>Eukaryota</taxon>
        <taxon>Fungi</taxon>
        <taxon>Dikarya</taxon>
        <taxon>Basidiomycota</taxon>
        <taxon>Agaricomycotina</taxon>
        <taxon>Tremellomycetes</taxon>
        <taxon>Tremellales</taxon>
        <taxon>Cryptococcaceae</taxon>
        <taxon>Kwoniella</taxon>
    </lineage>
</organism>
<dbReference type="EMBL" id="KI669495">
    <property type="protein sequence ID" value="OCF36489.1"/>
    <property type="molecule type" value="Genomic_DNA"/>
</dbReference>
<gene>
    <name evidence="4" type="ORF">I316_01738</name>
</gene>
<dbReference type="Gene3D" id="1.20.58.120">
    <property type="entry name" value="BAG domain"/>
    <property type="match status" value="1"/>
</dbReference>
<protein>
    <submittedName>
        <fullName evidence="4">Uncharacterized protein</fullName>
    </submittedName>
</protein>
<dbReference type="PANTHER" id="PTHR12329:SF16">
    <property type="entry name" value="BAG FAMILY MOLECULAR CHAPERONE REGULATOR 1"/>
    <property type="match status" value="1"/>
</dbReference>
<accession>A0A1B9GZQ4</accession>
<dbReference type="PANTHER" id="PTHR12329">
    <property type="entry name" value="BCL2-ASSOCIATED ATHANOGENE"/>
    <property type="match status" value="1"/>
</dbReference>
<dbReference type="GO" id="GO:0016020">
    <property type="term" value="C:membrane"/>
    <property type="evidence" value="ECO:0007669"/>
    <property type="project" value="TreeGrafter"/>
</dbReference>
<name>A0A1B9GZQ4_9TREE</name>
<feature type="domain" description="BAG" evidence="3">
    <location>
        <begin position="202"/>
        <end position="256"/>
    </location>
</feature>
<dbReference type="OrthoDB" id="417450at2759"/>
<dbReference type="PROSITE" id="PS51035">
    <property type="entry name" value="BAG"/>
    <property type="match status" value="1"/>
</dbReference>
<evidence type="ECO:0000259" key="3">
    <source>
        <dbReference type="PROSITE" id="PS51035"/>
    </source>
</evidence>
<evidence type="ECO:0000256" key="1">
    <source>
        <dbReference type="ARBA" id="ARBA00023186"/>
    </source>
</evidence>
<feature type="domain" description="Ubiquitin-like" evidence="2">
    <location>
        <begin position="63"/>
        <end position="120"/>
    </location>
</feature>